<evidence type="ECO:0000256" key="2">
    <source>
        <dbReference type="ARBA" id="ARBA00022448"/>
    </source>
</evidence>
<keyword evidence="4 8" id="KW-1278">Translocase</keyword>
<dbReference type="EMBL" id="ACIP02000002">
    <property type="protein sequence ID" value="EEP28417.1"/>
    <property type="molecule type" value="Genomic_DNA"/>
</dbReference>
<feature type="transmembrane region" description="Helical" evidence="8">
    <location>
        <begin position="97"/>
        <end position="115"/>
    </location>
</feature>
<comment type="subunit">
    <text evidence="8">The complex is composed of six subunits: RnfA, RnfB, RnfC, RnfD, RnfE and RnfG.</text>
</comment>
<evidence type="ECO:0000256" key="5">
    <source>
        <dbReference type="ARBA" id="ARBA00022982"/>
    </source>
</evidence>
<dbReference type="InterPro" id="IPR010968">
    <property type="entry name" value="RnfE"/>
</dbReference>
<evidence type="ECO:0000313" key="11">
    <source>
        <dbReference type="Proteomes" id="UP000003494"/>
    </source>
</evidence>
<organism evidence="10 11">
    <name type="scientific">Shuttleworthella satelles DSM 14600</name>
    <dbReference type="NCBI Taxonomy" id="626523"/>
    <lineage>
        <taxon>Bacteria</taxon>
        <taxon>Bacillati</taxon>
        <taxon>Bacillota</taxon>
        <taxon>Clostridia</taxon>
        <taxon>Lachnospirales</taxon>
        <taxon>Lachnospiraceae</taxon>
        <taxon>Shuttleworthella</taxon>
    </lineage>
</organism>
<dbReference type="HOGENOM" id="CLU_046659_0_0_9"/>
<dbReference type="Proteomes" id="UP000003494">
    <property type="component" value="Unassembled WGS sequence"/>
</dbReference>
<keyword evidence="3 8" id="KW-0812">Transmembrane</keyword>
<proteinExistence type="inferred from homology"/>
<evidence type="ECO:0000256" key="6">
    <source>
        <dbReference type="ARBA" id="ARBA00022989"/>
    </source>
</evidence>
<feature type="transmembrane region" description="Helical" evidence="8">
    <location>
        <begin position="172"/>
        <end position="199"/>
    </location>
</feature>
<keyword evidence="6 8" id="KW-1133">Transmembrane helix</keyword>
<dbReference type="eggNOG" id="COG4660">
    <property type="taxonomic scope" value="Bacteria"/>
</dbReference>
<feature type="region of interest" description="Disordered" evidence="9">
    <location>
        <begin position="270"/>
        <end position="347"/>
    </location>
</feature>
<dbReference type="Pfam" id="PF02508">
    <property type="entry name" value="Rnf-Nqr"/>
    <property type="match status" value="1"/>
</dbReference>
<protein>
    <recommendedName>
        <fullName evidence="8">Ion-translocating oxidoreductase complex subunit E</fullName>
        <ecNumber evidence="8">7.-.-.-</ecNumber>
    </recommendedName>
    <alternativeName>
        <fullName evidence="8">Rnf electron transport complex subunit E</fullName>
    </alternativeName>
</protein>
<dbReference type="HAMAP" id="MF_00478">
    <property type="entry name" value="RsxE_RnfE"/>
    <property type="match status" value="1"/>
</dbReference>
<keyword evidence="2 8" id="KW-0813">Transport</keyword>
<evidence type="ECO:0000256" key="1">
    <source>
        <dbReference type="ARBA" id="ARBA00004127"/>
    </source>
</evidence>
<feature type="compositionally biased region" description="Basic and acidic residues" evidence="9">
    <location>
        <begin position="270"/>
        <end position="330"/>
    </location>
</feature>
<dbReference type="EC" id="7.-.-.-" evidence="8"/>
<sequence>MNKPIERLVNGIYKENPTFVLMLGMCPTLAVTTSAVNGIGMGLSTTAVLALSNLIISALRKIIPDRVRMPAYIVIVASLVTVVQMLLQGYAPAINDALGIYIPLIVVNCIILGRAESYASKNPVIPSFFDGLGMGLGFTCSITAIGLVREFLGAGQLFKMQVLPLADTGKIGYTPITIFVLAPGAFFILSILVAVMNVVRKKADAKGKPLPPAQGCVFTGDCKSCSLQDQCHGMTPATVEFTEAEKAKAEKMKAALEAKARAKAEAEAKAKAEAEAKDEAETETKTEAKAETGVKTETKSVSETEAKAETEAKDESKSEPVSETEAKAETEPEPEAEDKDQTLARED</sequence>
<dbReference type="InterPro" id="IPR003667">
    <property type="entry name" value="NqrDE/RnfAE"/>
</dbReference>
<gene>
    <name evidence="8 10" type="primary">rnfE</name>
    <name evidence="10" type="ORF">GCWU000342_01225</name>
</gene>
<evidence type="ECO:0000256" key="3">
    <source>
        <dbReference type="ARBA" id="ARBA00022692"/>
    </source>
</evidence>
<feature type="transmembrane region" description="Helical" evidence="8">
    <location>
        <begin position="39"/>
        <end position="59"/>
    </location>
</feature>
<comment type="function">
    <text evidence="8">Part of a membrane-bound complex that couples electron transfer with translocation of ions across the membrane.</text>
</comment>
<dbReference type="GO" id="GO:0022900">
    <property type="term" value="P:electron transport chain"/>
    <property type="evidence" value="ECO:0007669"/>
    <property type="project" value="UniProtKB-UniRule"/>
</dbReference>
<comment type="similarity">
    <text evidence="8">Belongs to the NqrDE/RnfAE family.</text>
</comment>
<accession>C4GBC4</accession>
<feature type="transmembrane region" description="Helical" evidence="8">
    <location>
        <begin position="127"/>
        <end position="152"/>
    </location>
</feature>
<dbReference type="PANTHER" id="PTHR30586:SF0">
    <property type="entry name" value="ION-TRANSLOCATING OXIDOREDUCTASE COMPLEX SUBUNIT E"/>
    <property type="match status" value="1"/>
</dbReference>
<comment type="subcellular location">
    <subcellularLocation>
        <location evidence="8">Cell membrane</location>
        <topology evidence="8">Multi-pass membrane protein</topology>
    </subcellularLocation>
    <subcellularLocation>
        <location evidence="1">Endomembrane system</location>
        <topology evidence="1">Multi-pass membrane protein</topology>
    </subcellularLocation>
</comment>
<keyword evidence="8" id="KW-1003">Cell membrane</keyword>
<feature type="transmembrane region" description="Helical" evidence="8">
    <location>
        <begin position="71"/>
        <end position="91"/>
    </location>
</feature>
<dbReference type="STRING" id="626523.GCWU000342_01225"/>
<evidence type="ECO:0000313" key="10">
    <source>
        <dbReference type="EMBL" id="EEP28417.1"/>
    </source>
</evidence>
<dbReference type="NCBIfam" id="NF009070">
    <property type="entry name" value="PRK12405.1"/>
    <property type="match status" value="1"/>
</dbReference>
<dbReference type="GO" id="GO:0012505">
    <property type="term" value="C:endomembrane system"/>
    <property type="evidence" value="ECO:0007669"/>
    <property type="project" value="UniProtKB-SubCell"/>
</dbReference>
<keyword evidence="7 8" id="KW-0472">Membrane</keyword>
<dbReference type="NCBIfam" id="TIGR01948">
    <property type="entry name" value="rnfE"/>
    <property type="match status" value="1"/>
</dbReference>
<name>C4GBC4_9FIRM</name>
<evidence type="ECO:0000256" key="9">
    <source>
        <dbReference type="SAM" id="MobiDB-lite"/>
    </source>
</evidence>
<keyword evidence="5 8" id="KW-0249">Electron transport</keyword>
<dbReference type="PANTHER" id="PTHR30586">
    <property type="entry name" value="ELECTRON TRANSPORT COMPLEX PROTEIN RNFE"/>
    <property type="match status" value="1"/>
</dbReference>
<comment type="caution">
    <text evidence="10">The sequence shown here is derived from an EMBL/GenBank/DDBJ whole genome shotgun (WGS) entry which is preliminary data.</text>
</comment>
<evidence type="ECO:0000256" key="7">
    <source>
        <dbReference type="ARBA" id="ARBA00023136"/>
    </source>
</evidence>
<reference evidence="10" key="1">
    <citation type="submission" date="2009-04" db="EMBL/GenBank/DDBJ databases">
        <authorList>
            <person name="Weinstock G."/>
            <person name="Sodergren E."/>
            <person name="Clifton S."/>
            <person name="Fulton L."/>
            <person name="Fulton B."/>
            <person name="Courtney L."/>
            <person name="Fronick C."/>
            <person name="Harrison M."/>
            <person name="Strong C."/>
            <person name="Farmer C."/>
            <person name="Delahaunty K."/>
            <person name="Markovic C."/>
            <person name="Hall O."/>
            <person name="Minx P."/>
            <person name="Tomlinson C."/>
            <person name="Mitreva M."/>
            <person name="Nelson J."/>
            <person name="Hou S."/>
            <person name="Wollam A."/>
            <person name="Pepin K.H."/>
            <person name="Johnson M."/>
            <person name="Bhonagiri V."/>
            <person name="Nash W.E."/>
            <person name="Warren W."/>
            <person name="Chinwalla A."/>
            <person name="Mardis E.R."/>
            <person name="Wilson R.K."/>
        </authorList>
    </citation>
    <scope>NUCLEOTIDE SEQUENCE [LARGE SCALE GENOMIC DNA]</scope>
    <source>
        <strain evidence="10">DSM 14600</strain>
    </source>
</reference>
<dbReference type="GO" id="GO:0005886">
    <property type="term" value="C:plasma membrane"/>
    <property type="evidence" value="ECO:0007669"/>
    <property type="project" value="UniProtKB-SubCell"/>
</dbReference>
<keyword evidence="11" id="KW-1185">Reference proteome</keyword>
<dbReference type="AlphaFoldDB" id="C4GBC4"/>
<evidence type="ECO:0000256" key="4">
    <source>
        <dbReference type="ARBA" id="ARBA00022967"/>
    </source>
</evidence>
<evidence type="ECO:0000256" key="8">
    <source>
        <dbReference type="HAMAP-Rule" id="MF_00478"/>
    </source>
</evidence>